<dbReference type="EMBL" id="KV722405">
    <property type="protein sequence ID" value="OCH90374.1"/>
    <property type="molecule type" value="Genomic_DNA"/>
</dbReference>
<organism evidence="1 2">
    <name type="scientific">Obba rivulosa</name>
    <dbReference type="NCBI Taxonomy" id="1052685"/>
    <lineage>
        <taxon>Eukaryota</taxon>
        <taxon>Fungi</taxon>
        <taxon>Dikarya</taxon>
        <taxon>Basidiomycota</taxon>
        <taxon>Agaricomycotina</taxon>
        <taxon>Agaricomycetes</taxon>
        <taxon>Polyporales</taxon>
        <taxon>Gelatoporiaceae</taxon>
        <taxon>Obba</taxon>
    </lineage>
</organism>
<evidence type="ECO:0000313" key="2">
    <source>
        <dbReference type="Proteomes" id="UP000250043"/>
    </source>
</evidence>
<dbReference type="SUPFAM" id="SSF81383">
    <property type="entry name" value="F-box domain"/>
    <property type="match status" value="1"/>
</dbReference>
<name>A0A8E2AY73_9APHY</name>
<gene>
    <name evidence="1" type="ORF">OBBRIDRAFT_730925</name>
</gene>
<proteinExistence type="predicted"/>
<reference evidence="1 2" key="1">
    <citation type="submission" date="2016-07" db="EMBL/GenBank/DDBJ databases">
        <title>Draft genome of the white-rot fungus Obba rivulosa 3A-2.</title>
        <authorList>
            <consortium name="DOE Joint Genome Institute"/>
            <person name="Miettinen O."/>
            <person name="Riley R."/>
            <person name="Acob R."/>
            <person name="Barry K."/>
            <person name="Cullen D."/>
            <person name="De Vries R."/>
            <person name="Hainaut M."/>
            <person name="Hatakka A."/>
            <person name="Henrissat B."/>
            <person name="Hilden K."/>
            <person name="Kuo R."/>
            <person name="Labutti K."/>
            <person name="Lipzen A."/>
            <person name="Makela M.R."/>
            <person name="Sandor L."/>
            <person name="Spatafora J.W."/>
            <person name="Grigoriev I.V."/>
            <person name="Hibbett D.S."/>
        </authorList>
    </citation>
    <scope>NUCLEOTIDE SEQUENCE [LARGE SCALE GENOMIC DNA]</scope>
    <source>
        <strain evidence="1 2">3A-2</strain>
    </source>
</reference>
<keyword evidence="2" id="KW-1185">Reference proteome</keyword>
<sequence length="73" mass="8232">MQGYQLPQEMTDTIIDFLHDDAAALRSCSLTCRTWLVRSRHHLFSEIKLQGGTASIALFARLLSFAPHLAPYV</sequence>
<dbReference type="Proteomes" id="UP000250043">
    <property type="component" value="Unassembled WGS sequence"/>
</dbReference>
<evidence type="ECO:0000313" key="1">
    <source>
        <dbReference type="EMBL" id="OCH90374.1"/>
    </source>
</evidence>
<accession>A0A8E2AY73</accession>
<protein>
    <recommendedName>
        <fullName evidence="3">F-box domain-containing protein</fullName>
    </recommendedName>
</protein>
<evidence type="ECO:0008006" key="3">
    <source>
        <dbReference type="Google" id="ProtNLM"/>
    </source>
</evidence>
<feature type="non-terminal residue" evidence="1">
    <location>
        <position position="73"/>
    </location>
</feature>
<dbReference type="InterPro" id="IPR036047">
    <property type="entry name" value="F-box-like_dom_sf"/>
</dbReference>
<dbReference type="AlphaFoldDB" id="A0A8E2AY73"/>
<dbReference type="OrthoDB" id="2794892at2759"/>